<dbReference type="AlphaFoldDB" id="A0A2P2QLV0"/>
<evidence type="ECO:0000313" key="1">
    <source>
        <dbReference type="EMBL" id="MBX67966.1"/>
    </source>
</evidence>
<protein>
    <submittedName>
        <fullName evidence="1">Uncharacterized protein</fullName>
    </submittedName>
</protein>
<organism evidence="1">
    <name type="scientific">Rhizophora mucronata</name>
    <name type="common">Asiatic mangrove</name>
    <dbReference type="NCBI Taxonomy" id="61149"/>
    <lineage>
        <taxon>Eukaryota</taxon>
        <taxon>Viridiplantae</taxon>
        <taxon>Streptophyta</taxon>
        <taxon>Embryophyta</taxon>
        <taxon>Tracheophyta</taxon>
        <taxon>Spermatophyta</taxon>
        <taxon>Magnoliopsida</taxon>
        <taxon>eudicotyledons</taxon>
        <taxon>Gunneridae</taxon>
        <taxon>Pentapetalae</taxon>
        <taxon>rosids</taxon>
        <taxon>fabids</taxon>
        <taxon>Malpighiales</taxon>
        <taxon>Rhizophoraceae</taxon>
        <taxon>Rhizophora</taxon>
    </lineage>
</organism>
<name>A0A2P2QLV0_RHIMU</name>
<dbReference type="EMBL" id="GGEC01087482">
    <property type="protein sequence ID" value="MBX67966.1"/>
    <property type="molecule type" value="Transcribed_RNA"/>
</dbReference>
<accession>A0A2P2QLV0</accession>
<sequence>MGAGRCSSLPCPNTCSCCVPFCKINLHESRVSMLLDELTLCPLPVELGGEWWRACGGVFKP</sequence>
<reference evidence="1" key="1">
    <citation type="submission" date="2018-02" db="EMBL/GenBank/DDBJ databases">
        <title>Rhizophora mucronata_Transcriptome.</title>
        <authorList>
            <person name="Meera S.P."/>
            <person name="Sreeshan A."/>
            <person name="Augustine A."/>
        </authorList>
    </citation>
    <scope>NUCLEOTIDE SEQUENCE</scope>
    <source>
        <tissue evidence="1">Leaf</tissue>
    </source>
</reference>
<proteinExistence type="predicted"/>